<keyword evidence="1" id="KW-1133">Transmembrane helix</keyword>
<dbReference type="RefSeq" id="WP_194699775.1">
    <property type="nucleotide sequence ID" value="NZ_JADKNH010000001.1"/>
</dbReference>
<organism evidence="2 3">
    <name type="scientific">Fusibacter ferrireducens</name>
    <dbReference type="NCBI Taxonomy" id="2785058"/>
    <lineage>
        <taxon>Bacteria</taxon>
        <taxon>Bacillati</taxon>
        <taxon>Bacillota</taxon>
        <taxon>Clostridia</taxon>
        <taxon>Eubacteriales</taxon>
        <taxon>Eubacteriales Family XII. Incertae Sedis</taxon>
        <taxon>Fusibacter</taxon>
    </lineage>
</organism>
<name>A0ABR9ZM24_9FIRM</name>
<keyword evidence="3" id="KW-1185">Reference proteome</keyword>
<evidence type="ECO:0000313" key="2">
    <source>
        <dbReference type="EMBL" id="MBF4691525.1"/>
    </source>
</evidence>
<comment type="caution">
    <text evidence="2">The sequence shown here is derived from an EMBL/GenBank/DDBJ whole genome shotgun (WGS) entry which is preliminary data.</text>
</comment>
<evidence type="ECO:0000313" key="3">
    <source>
        <dbReference type="Proteomes" id="UP000614200"/>
    </source>
</evidence>
<dbReference type="EMBL" id="JADKNH010000001">
    <property type="protein sequence ID" value="MBF4691525.1"/>
    <property type="molecule type" value="Genomic_DNA"/>
</dbReference>
<accession>A0ABR9ZM24</accession>
<feature type="transmembrane region" description="Helical" evidence="1">
    <location>
        <begin position="41"/>
        <end position="59"/>
    </location>
</feature>
<gene>
    <name evidence="2" type="ORF">ISU02_00265</name>
</gene>
<keyword evidence="1" id="KW-0472">Membrane</keyword>
<evidence type="ECO:0008006" key="4">
    <source>
        <dbReference type="Google" id="ProtNLM"/>
    </source>
</evidence>
<evidence type="ECO:0000256" key="1">
    <source>
        <dbReference type="SAM" id="Phobius"/>
    </source>
</evidence>
<keyword evidence="1" id="KW-0812">Transmembrane</keyword>
<protein>
    <recommendedName>
        <fullName evidence="4">DUF350 domain-containing protein</fullName>
    </recommendedName>
</protein>
<proteinExistence type="predicted"/>
<sequence>MFLLGFIISAMILYFYTMKTIHKIIHGKEVAMDSKLTSDILAGSILVGVTMFLFINGIMS</sequence>
<reference evidence="2 3" key="1">
    <citation type="submission" date="2020-11" db="EMBL/GenBank/DDBJ databases">
        <title>Fusibacter basophilias sp. nov.</title>
        <authorList>
            <person name="Qiu D."/>
        </authorList>
    </citation>
    <scope>NUCLEOTIDE SEQUENCE [LARGE SCALE GENOMIC DNA]</scope>
    <source>
        <strain evidence="2 3">Q10-2</strain>
    </source>
</reference>
<dbReference type="Proteomes" id="UP000614200">
    <property type="component" value="Unassembled WGS sequence"/>
</dbReference>